<dbReference type="PANTHER" id="PTHR43562:SF4">
    <property type="entry name" value="NA(+)_H(+) ANTIPORTER NHAS5"/>
    <property type="match status" value="1"/>
</dbReference>
<dbReference type="PANTHER" id="PTHR43562">
    <property type="entry name" value="NAPA-TYPE SODIUM/HYDROGEN ANTIPORTER"/>
    <property type="match status" value="1"/>
</dbReference>
<feature type="transmembrane region" description="Helical" evidence="8">
    <location>
        <begin position="190"/>
        <end position="210"/>
    </location>
</feature>
<dbReference type="InterPro" id="IPR038770">
    <property type="entry name" value="Na+/solute_symporter_sf"/>
</dbReference>
<feature type="transmembrane region" description="Helical" evidence="8">
    <location>
        <begin position="308"/>
        <end position="330"/>
    </location>
</feature>
<keyword evidence="11" id="KW-1185">Reference proteome</keyword>
<organism evidence="10 11">
    <name type="scientific">Gillisia lutea</name>
    <dbReference type="NCBI Taxonomy" id="2909668"/>
    <lineage>
        <taxon>Bacteria</taxon>
        <taxon>Pseudomonadati</taxon>
        <taxon>Bacteroidota</taxon>
        <taxon>Flavobacteriia</taxon>
        <taxon>Flavobacteriales</taxon>
        <taxon>Flavobacteriaceae</taxon>
        <taxon>Gillisia</taxon>
    </lineage>
</organism>
<accession>A0ABS9EFQ7</accession>
<keyword evidence="2" id="KW-0813">Transport</keyword>
<feature type="transmembrane region" description="Helical" evidence="8">
    <location>
        <begin position="371"/>
        <end position="390"/>
    </location>
</feature>
<keyword evidence="5 8" id="KW-1133">Transmembrane helix</keyword>
<gene>
    <name evidence="10" type="ORF">L1I30_02970</name>
</gene>
<feature type="domain" description="Cation/H+ exchanger transmembrane" evidence="9">
    <location>
        <begin position="28"/>
        <end position="391"/>
    </location>
</feature>
<name>A0ABS9EFQ7_9FLAO</name>
<protein>
    <submittedName>
        <fullName evidence="10">Cation:proton antiporter</fullName>
    </submittedName>
</protein>
<dbReference type="Pfam" id="PF00999">
    <property type="entry name" value="Na_H_Exchanger"/>
    <property type="match status" value="1"/>
</dbReference>
<proteinExistence type="predicted"/>
<evidence type="ECO:0000256" key="4">
    <source>
        <dbReference type="ARBA" id="ARBA00022692"/>
    </source>
</evidence>
<dbReference type="InterPro" id="IPR006153">
    <property type="entry name" value="Cation/H_exchanger_TM"/>
</dbReference>
<sequence>MGDYFQDIVHEFKLPFENPVLVFSLILLIILLSPIIFRRLKVPGIVVLIISGIVIGPFGLGILEKNAAIVLFSKIGLLYIMFIAGLDLDINQFKANRHKSYMFGFLTFILPLTIGFPVCYYVLAYNFNASLLTASMFATHTLLAYPIVSKLGISKNEAVAITVGGTILTDTTVLILLAVIMGNAQGGLTLFFWAKLLISLIVFGGIMFLLVPKIAKWFFTNMEKEKHSHYIFVLTVVFLAAFLAELAGVEDIIGAFLAGLALNRLIPHTSALMNRIEFMGNSLFIPFFLISVGMLVDIRLIFSGYSALFIALCLCVVAVTGKWLAAFATQRIFHYSSLQRKLIFGLSTGHAAATLAVILVGYNAGIIDVNILNGTIILVLITSIIASITTENAANKLINLPDTLNNEFPEKLSSFKEESILLPLANIQNFDRLLEFAILIKDKASHLPISILYVVPNDEQAELNIASGRQKLEEYVTIGNSTETKVDITSIINTNIATGIALKSKELLADMLILGWPSLQHQSGNTEDEKINSIIKRTNKTVLICDAVKPWSTHSRLLIKVATEAENDTGFELWIKKMQKLSRELSVPVVMVCNSLVKEAVKSKLRALNLSAEISFIVNTSNSDKTYYDELNPEDLVMLVISRNSTLNYHLDLKQIYQELQNSRSRGTKIVAYT</sequence>
<dbReference type="Gene3D" id="1.20.1530.20">
    <property type="match status" value="1"/>
</dbReference>
<evidence type="ECO:0000259" key="9">
    <source>
        <dbReference type="Pfam" id="PF00999"/>
    </source>
</evidence>
<keyword evidence="3" id="KW-0050">Antiport</keyword>
<evidence type="ECO:0000256" key="1">
    <source>
        <dbReference type="ARBA" id="ARBA00004141"/>
    </source>
</evidence>
<feature type="transmembrane region" description="Helical" evidence="8">
    <location>
        <begin position="20"/>
        <end position="37"/>
    </location>
</feature>
<comment type="subcellular location">
    <subcellularLocation>
        <location evidence="1">Membrane</location>
        <topology evidence="1">Multi-pass membrane protein</topology>
    </subcellularLocation>
</comment>
<dbReference type="Proteomes" id="UP001179363">
    <property type="component" value="Unassembled WGS sequence"/>
</dbReference>
<reference evidence="10" key="1">
    <citation type="submission" date="2022-01" db="EMBL/GenBank/DDBJ databases">
        <title>Gillisia lutea sp. nov., isolated from marine plastic residues from the Malvarosa beach (Valencia, Spain).</title>
        <authorList>
            <person name="Vidal-Verdu A."/>
            <person name="Molina-Menor E."/>
            <person name="Satari L."/>
            <person name="Pascual J."/>
            <person name="Pereto J."/>
            <person name="Porcar M."/>
        </authorList>
    </citation>
    <scope>NUCLEOTIDE SEQUENCE</scope>
    <source>
        <strain evidence="10">M10.2A</strain>
    </source>
</reference>
<dbReference type="RefSeq" id="WP_236132759.1">
    <property type="nucleotide sequence ID" value="NZ_JAKGTH010000006.1"/>
</dbReference>
<comment type="caution">
    <text evidence="10">The sequence shown here is derived from an EMBL/GenBank/DDBJ whole genome shotgun (WGS) entry which is preliminary data.</text>
</comment>
<feature type="transmembrane region" description="Helical" evidence="8">
    <location>
        <begin position="342"/>
        <end position="365"/>
    </location>
</feature>
<keyword evidence="7 8" id="KW-0472">Membrane</keyword>
<evidence type="ECO:0000256" key="5">
    <source>
        <dbReference type="ARBA" id="ARBA00022989"/>
    </source>
</evidence>
<keyword evidence="4 8" id="KW-0812">Transmembrane</keyword>
<evidence type="ECO:0000256" key="7">
    <source>
        <dbReference type="ARBA" id="ARBA00023136"/>
    </source>
</evidence>
<dbReference type="EMBL" id="JAKGTH010000006">
    <property type="protein sequence ID" value="MCF4100620.1"/>
    <property type="molecule type" value="Genomic_DNA"/>
</dbReference>
<evidence type="ECO:0000256" key="6">
    <source>
        <dbReference type="ARBA" id="ARBA00023065"/>
    </source>
</evidence>
<evidence type="ECO:0000256" key="2">
    <source>
        <dbReference type="ARBA" id="ARBA00022448"/>
    </source>
</evidence>
<evidence type="ECO:0000313" key="11">
    <source>
        <dbReference type="Proteomes" id="UP001179363"/>
    </source>
</evidence>
<keyword evidence="6" id="KW-0406">Ion transport</keyword>
<feature type="transmembrane region" description="Helical" evidence="8">
    <location>
        <begin position="283"/>
        <end position="302"/>
    </location>
</feature>
<evidence type="ECO:0000256" key="8">
    <source>
        <dbReference type="SAM" id="Phobius"/>
    </source>
</evidence>
<feature type="transmembrane region" description="Helical" evidence="8">
    <location>
        <begin position="100"/>
        <end position="123"/>
    </location>
</feature>
<feature type="transmembrane region" description="Helical" evidence="8">
    <location>
        <begin position="69"/>
        <end position="88"/>
    </location>
</feature>
<feature type="transmembrane region" description="Helical" evidence="8">
    <location>
        <begin position="44"/>
        <end position="63"/>
    </location>
</feature>
<feature type="transmembrane region" description="Helical" evidence="8">
    <location>
        <begin position="230"/>
        <end position="247"/>
    </location>
</feature>
<evidence type="ECO:0000313" key="10">
    <source>
        <dbReference type="EMBL" id="MCF4100620.1"/>
    </source>
</evidence>
<feature type="transmembrane region" description="Helical" evidence="8">
    <location>
        <begin position="160"/>
        <end position="184"/>
    </location>
</feature>
<evidence type="ECO:0000256" key="3">
    <source>
        <dbReference type="ARBA" id="ARBA00022449"/>
    </source>
</evidence>
<feature type="transmembrane region" description="Helical" evidence="8">
    <location>
        <begin position="129"/>
        <end position="148"/>
    </location>
</feature>